<gene>
    <name evidence="1" type="ORF">SDC9_171942</name>
</gene>
<dbReference type="AlphaFoldDB" id="A0A645GLD9"/>
<dbReference type="PROSITE" id="PS51191">
    <property type="entry name" value="FEMABX"/>
    <property type="match status" value="1"/>
</dbReference>
<dbReference type="EMBL" id="VSSQ01073433">
    <property type="protein sequence ID" value="MPN24543.1"/>
    <property type="molecule type" value="Genomic_DNA"/>
</dbReference>
<comment type="caution">
    <text evidence="1">The sequence shown here is derived from an EMBL/GenBank/DDBJ whole genome shotgun (WGS) entry which is preliminary data.</text>
</comment>
<name>A0A645GLD9_9ZZZZ</name>
<dbReference type="Pfam" id="PF02388">
    <property type="entry name" value="FemAB"/>
    <property type="match status" value="1"/>
</dbReference>
<dbReference type="InterPro" id="IPR003447">
    <property type="entry name" value="FEMABX"/>
</dbReference>
<accession>A0A645GLD9</accession>
<protein>
    <recommendedName>
        <fullName evidence="2">BioF2-like acetyltransferase domain-containing protein</fullName>
    </recommendedName>
</protein>
<proteinExistence type="predicted"/>
<reference evidence="1" key="1">
    <citation type="submission" date="2019-08" db="EMBL/GenBank/DDBJ databases">
        <authorList>
            <person name="Kucharzyk K."/>
            <person name="Murdoch R.W."/>
            <person name="Higgins S."/>
            <person name="Loffler F."/>
        </authorList>
    </citation>
    <scope>NUCLEOTIDE SEQUENCE</scope>
</reference>
<organism evidence="1">
    <name type="scientific">bioreactor metagenome</name>
    <dbReference type="NCBI Taxonomy" id="1076179"/>
    <lineage>
        <taxon>unclassified sequences</taxon>
        <taxon>metagenomes</taxon>
        <taxon>ecological metagenomes</taxon>
    </lineage>
</organism>
<evidence type="ECO:0008006" key="2">
    <source>
        <dbReference type="Google" id="ProtNLM"/>
    </source>
</evidence>
<dbReference type="Gene3D" id="3.40.630.30">
    <property type="match status" value="1"/>
</dbReference>
<dbReference type="InterPro" id="IPR016181">
    <property type="entry name" value="Acyl_CoA_acyltransferase"/>
</dbReference>
<evidence type="ECO:0000313" key="1">
    <source>
        <dbReference type="EMBL" id="MPN24543.1"/>
    </source>
</evidence>
<sequence length="159" mass="18828">MDNHVADSYYYFKNEYYQYLIDNLKPNLIIFYAYLDSVPIGASMFLYNENFIHYHLSGTLYEYRNYASSNLILASAAQWASKKGIKKFHLGGGVQNEDNLFNFKKSFNKNGIIPYYIGKIIFDLERYNYLLHLRQEKDSSFDINNNNLIQYRKIPPIII</sequence>
<dbReference type="SUPFAM" id="SSF55729">
    <property type="entry name" value="Acyl-CoA N-acyltransferases (Nat)"/>
    <property type="match status" value="1"/>
</dbReference>
<dbReference type="GO" id="GO:0044038">
    <property type="term" value="P:cell wall macromolecule biosynthetic process"/>
    <property type="evidence" value="ECO:0007669"/>
    <property type="project" value="InterPro"/>
</dbReference>
<dbReference type="GO" id="GO:0016755">
    <property type="term" value="F:aminoacyltransferase activity"/>
    <property type="evidence" value="ECO:0007669"/>
    <property type="project" value="InterPro"/>
</dbReference>